<proteinExistence type="predicted"/>
<evidence type="ECO:0000313" key="1">
    <source>
        <dbReference type="EMBL" id="MEJ8305950.1"/>
    </source>
</evidence>
<name>A0ACC6PGE0_9BACL</name>
<reference evidence="1" key="1">
    <citation type="submission" date="2024-03" db="EMBL/GenBank/DDBJ databases">
        <title>Whole genome sequecning of epiphytes from Marcgravia umbellata leaves.</title>
        <authorList>
            <person name="Kumar G."/>
            <person name="Savka M.A."/>
        </authorList>
    </citation>
    <scope>NUCLEOTIDE SEQUENCE</scope>
    <source>
        <strain evidence="1">RIT_BL5</strain>
    </source>
</reference>
<sequence>MRRSWIQALGLLSLILITIALTTGCSKTIAISGQQVDDFSEQVKQDYPAIEKMTLAFEPLTFRMTYVFKEPLDEKDKENLFEDSRRFLMSDQFDEEIIQSPKIAKYFSSGHPNFSVVFRTENPESLSRFELHANNEKNADPVYRQWYYAEDDEALGEPYAEENK</sequence>
<accession>A0ACC6PGE0</accession>
<comment type="caution">
    <text evidence="1">The sequence shown here is derived from an EMBL/GenBank/DDBJ whole genome shotgun (WGS) entry which is preliminary data.</text>
</comment>
<organism evidence="1 2">
    <name type="scientific">Saccharibacillus sacchari</name>
    <dbReference type="NCBI Taxonomy" id="456493"/>
    <lineage>
        <taxon>Bacteria</taxon>
        <taxon>Bacillati</taxon>
        <taxon>Bacillota</taxon>
        <taxon>Bacilli</taxon>
        <taxon>Bacillales</taxon>
        <taxon>Paenibacillaceae</taxon>
        <taxon>Saccharibacillus</taxon>
    </lineage>
</organism>
<dbReference type="Proteomes" id="UP001380953">
    <property type="component" value="Unassembled WGS sequence"/>
</dbReference>
<gene>
    <name evidence="1" type="ORF">WKI47_18730</name>
</gene>
<dbReference type="EMBL" id="JBBKAR010000046">
    <property type="protein sequence ID" value="MEJ8305950.1"/>
    <property type="molecule type" value="Genomic_DNA"/>
</dbReference>
<protein>
    <submittedName>
        <fullName evidence="1">Uncharacterized protein</fullName>
    </submittedName>
</protein>
<evidence type="ECO:0000313" key="2">
    <source>
        <dbReference type="Proteomes" id="UP001380953"/>
    </source>
</evidence>
<keyword evidence="2" id="KW-1185">Reference proteome</keyword>